<name>A0ACC0K5J1_CHOFU</name>
<gene>
    <name evidence="1" type="ORF">MSG28_016113</name>
</gene>
<keyword evidence="2" id="KW-1185">Reference proteome</keyword>
<reference evidence="1 2" key="1">
    <citation type="journal article" date="2022" name="Genome Biol. Evol.">
        <title>The Spruce Budworm Genome: Reconstructing the Evolutionary History of Antifreeze Proteins.</title>
        <authorList>
            <person name="Beliveau C."/>
            <person name="Gagne P."/>
            <person name="Picq S."/>
            <person name="Vernygora O."/>
            <person name="Keeling C.I."/>
            <person name="Pinkney K."/>
            <person name="Doucet D."/>
            <person name="Wen F."/>
            <person name="Johnston J.S."/>
            <person name="Maaroufi H."/>
            <person name="Boyle B."/>
            <person name="Laroche J."/>
            <person name="Dewar K."/>
            <person name="Juretic N."/>
            <person name="Blackburn G."/>
            <person name="Nisole A."/>
            <person name="Brunet B."/>
            <person name="Brandao M."/>
            <person name="Lumley L."/>
            <person name="Duan J."/>
            <person name="Quan G."/>
            <person name="Lucarotti C.J."/>
            <person name="Roe A.D."/>
            <person name="Sperling F.A.H."/>
            <person name="Levesque R.C."/>
            <person name="Cusson M."/>
        </authorList>
    </citation>
    <scope>NUCLEOTIDE SEQUENCE [LARGE SCALE GENOMIC DNA]</scope>
    <source>
        <strain evidence="1">Glfc:IPQL:Cfum</strain>
    </source>
</reference>
<evidence type="ECO:0000313" key="2">
    <source>
        <dbReference type="Proteomes" id="UP001064048"/>
    </source>
</evidence>
<organism evidence="1 2">
    <name type="scientific">Choristoneura fumiferana</name>
    <name type="common">Spruce budworm moth</name>
    <name type="synonym">Archips fumiferana</name>
    <dbReference type="NCBI Taxonomy" id="7141"/>
    <lineage>
        <taxon>Eukaryota</taxon>
        <taxon>Metazoa</taxon>
        <taxon>Ecdysozoa</taxon>
        <taxon>Arthropoda</taxon>
        <taxon>Hexapoda</taxon>
        <taxon>Insecta</taxon>
        <taxon>Pterygota</taxon>
        <taxon>Neoptera</taxon>
        <taxon>Endopterygota</taxon>
        <taxon>Lepidoptera</taxon>
        <taxon>Glossata</taxon>
        <taxon>Ditrysia</taxon>
        <taxon>Tortricoidea</taxon>
        <taxon>Tortricidae</taxon>
        <taxon>Tortricinae</taxon>
        <taxon>Choristoneura</taxon>
    </lineage>
</organism>
<proteinExistence type="predicted"/>
<protein>
    <submittedName>
        <fullName evidence="1">Uncharacterized protein</fullName>
    </submittedName>
</protein>
<evidence type="ECO:0000313" key="1">
    <source>
        <dbReference type="EMBL" id="KAI8431634.1"/>
    </source>
</evidence>
<accession>A0ACC0K5J1</accession>
<comment type="caution">
    <text evidence="1">The sequence shown here is derived from an EMBL/GenBank/DDBJ whole genome shotgun (WGS) entry which is preliminary data.</text>
</comment>
<sequence>MKVEEENSLDSLLACRICLASDGKLFNIRERGLEQVFVDIMGATLSVCDGFPQHVCVWCRALLLRARELRARCQRAEHLLKDALIHQHYITTSFIRSIDRASHKLTHTYSQNCNNRDIYVMNHEDLQTYTQKSNPNWEVPIGNDTEMDIKDFDTNDDYDVKFDPSQDKEDDLIDPMPHDTPQASIVESSNNTVKDPMPHDTPQANIVESSNKTIKDPMPHDTPQPNIVESSNKTIKEERVLKRKKVVTNNTEKTNRKAKKKKGQTGDHPRLIPFSTKEHYKAFEEKYNFKIVALSEEEMVKEMEARKDAVTYKNSDFKCDMCFKGFFSSRTHEKHMKTHDPAGMDGRKCSILKNVVFRECGIFGTSGRTLATGTARLCHESPSDPPCVVWWQARRHACRLCGCRYFTPASLRRHTQSAHQLKFTCRQCGEDITGNLYNMTVCVNSPYNMNVGVNSPYNMNVGVNSPYNMNVGVNSPYNMTVVSTALTT</sequence>
<dbReference type="Proteomes" id="UP001064048">
    <property type="component" value="Chromosome 30"/>
</dbReference>
<dbReference type="EMBL" id="CM046130">
    <property type="protein sequence ID" value="KAI8431634.1"/>
    <property type="molecule type" value="Genomic_DNA"/>
</dbReference>